<dbReference type="EMBL" id="JBDJAW010000025">
    <property type="protein sequence ID" value="MEN3538673.1"/>
    <property type="molecule type" value="Genomic_DNA"/>
</dbReference>
<evidence type="ECO:0000313" key="1">
    <source>
        <dbReference type="EMBL" id="MEN3538673.1"/>
    </source>
</evidence>
<gene>
    <name evidence="1" type="ORF">AAH991_26415</name>
</gene>
<dbReference type="SUPFAM" id="SSF48403">
    <property type="entry name" value="Ankyrin repeat"/>
    <property type="match status" value="1"/>
</dbReference>
<proteinExistence type="predicted"/>
<dbReference type="InterPro" id="IPR036770">
    <property type="entry name" value="Ankyrin_rpt-contain_sf"/>
</dbReference>
<reference evidence="1 2" key="1">
    <citation type="submission" date="2024-05" db="EMBL/GenBank/DDBJ databases">
        <title>Microbispora sp.ZYX-F-249.</title>
        <authorList>
            <person name="Xie H."/>
        </authorList>
    </citation>
    <scope>NUCLEOTIDE SEQUENCE [LARGE SCALE GENOMIC DNA]</scope>
    <source>
        <strain evidence="1 2">ZYX-F-249</strain>
    </source>
</reference>
<organism evidence="1 2">
    <name type="scientific">Microbispora maris</name>
    <dbReference type="NCBI Taxonomy" id="3144104"/>
    <lineage>
        <taxon>Bacteria</taxon>
        <taxon>Bacillati</taxon>
        <taxon>Actinomycetota</taxon>
        <taxon>Actinomycetes</taxon>
        <taxon>Streptosporangiales</taxon>
        <taxon>Streptosporangiaceae</taxon>
        <taxon>Microbispora</taxon>
    </lineage>
</organism>
<comment type="caution">
    <text evidence="1">The sequence shown here is derived from an EMBL/GenBank/DDBJ whole genome shotgun (WGS) entry which is preliminary data.</text>
</comment>
<dbReference type="Pfam" id="PF12796">
    <property type="entry name" value="Ank_2"/>
    <property type="match status" value="1"/>
</dbReference>
<protein>
    <submittedName>
        <fullName evidence="1">Ankyrin repeat domain-containing protein</fullName>
    </submittedName>
</protein>
<sequence>MAVAREADWSGIGWDAWKSLRVIRARLDAGADPNSSGPYYEPPLHRAAECGSPEVVRELAARVDDVDAEYEGRTALWTAVFANRRDNARILAEAGADPWRPMMNGWSPGRLSLATPTPALFGDPVGRPGLSEAELEAVAEARRLIDALGDFYYDGVAVACVAGVTAAEAARRLEAASVDAAEVDALLEDDIFEDFDENLAIIGVTDVPGGCVVSQPWGYMPYATGVTERLSAGTVCYAMYANPKSGNQGSVTRDGAIVEWDTHPGGGDPSSDASAEEILRSYLFHGRALAYCCAGAGLRLDDAAAIESPSAWVRLPERDHWR</sequence>
<accession>A0ABV0ATR4</accession>
<keyword evidence="2" id="KW-1185">Reference proteome</keyword>
<dbReference type="InterPro" id="IPR002110">
    <property type="entry name" value="Ankyrin_rpt"/>
</dbReference>
<dbReference type="Proteomes" id="UP001447516">
    <property type="component" value="Unassembled WGS sequence"/>
</dbReference>
<dbReference type="Gene3D" id="1.25.40.20">
    <property type="entry name" value="Ankyrin repeat-containing domain"/>
    <property type="match status" value="1"/>
</dbReference>
<name>A0ABV0ATR4_9ACTN</name>
<dbReference type="SMART" id="SM00248">
    <property type="entry name" value="ANK"/>
    <property type="match status" value="2"/>
</dbReference>
<evidence type="ECO:0000313" key="2">
    <source>
        <dbReference type="Proteomes" id="UP001447516"/>
    </source>
</evidence>
<dbReference type="RefSeq" id="WP_346228603.1">
    <property type="nucleotide sequence ID" value="NZ_JBDJAW010000025.1"/>
</dbReference>